<evidence type="ECO:0000313" key="2">
    <source>
        <dbReference type="Proteomes" id="UP000829447"/>
    </source>
</evidence>
<reference evidence="1 2" key="1">
    <citation type="journal article" date="2022" name="bioRxiv">
        <title>An ancient truncated duplication of the anti-Mullerian hormone receptor type 2 gene is a potential conserved master sex determinant in the Pangasiidae catfish family.</title>
        <authorList>
            <person name="Wen M."/>
            <person name="Pan Q."/>
            <person name="Jouanno E."/>
            <person name="Montfort J."/>
            <person name="Zahm M."/>
            <person name="Cabau C."/>
            <person name="Klopp C."/>
            <person name="Iampietro C."/>
            <person name="Roques C."/>
            <person name="Bouchez O."/>
            <person name="Castinel A."/>
            <person name="Donnadieu C."/>
            <person name="Parrinello H."/>
            <person name="Poncet C."/>
            <person name="Belmonte E."/>
            <person name="Gautier V."/>
            <person name="Avarre J.-C."/>
            <person name="Dugue R."/>
            <person name="Gustiano R."/>
            <person name="Ha T.T.T."/>
            <person name="Campet M."/>
            <person name="Sriphairoj K."/>
            <person name="Ribolli J."/>
            <person name="de Almeida F.L."/>
            <person name="Desvignes T."/>
            <person name="Postlethwait J.H."/>
            <person name="Bucao C.F."/>
            <person name="Robinson-Rechavi M."/>
            <person name="Bobe J."/>
            <person name="Herpin A."/>
            <person name="Guiguen Y."/>
        </authorList>
    </citation>
    <scope>NUCLEOTIDE SEQUENCE [LARGE SCALE GENOMIC DNA]</scope>
    <source>
        <strain evidence="1">YG-Dec2019</strain>
    </source>
</reference>
<protein>
    <submittedName>
        <fullName evidence="1">Uncharacterized protein</fullName>
    </submittedName>
</protein>
<keyword evidence="2" id="KW-1185">Reference proteome</keyword>
<dbReference type="Proteomes" id="UP000829447">
    <property type="component" value="Linkage Group LG17"/>
</dbReference>
<evidence type="ECO:0000313" key="1">
    <source>
        <dbReference type="EMBL" id="MCI4388002.1"/>
    </source>
</evidence>
<gene>
    <name evidence="1" type="ORF">PGIGA_G00080500</name>
</gene>
<dbReference type="EMBL" id="CM040470">
    <property type="protein sequence ID" value="MCI4388002.1"/>
    <property type="molecule type" value="Genomic_DNA"/>
</dbReference>
<organism evidence="1 2">
    <name type="scientific">Pangasianodon gigas</name>
    <name type="common">Mekong giant catfish</name>
    <name type="synonym">Pangasius gigas</name>
    <dbReference type="NCBI Taxonomy" id="30993"/>
    <lineage>
        <taxon>Eukaryota</taxon>
        <taxon>Metazoa</taxon>
        <taxon>Chordata</taxon>
        <taxon>Craniata</taxon>
        <taxon>Vertebrata</taxon>
        <taxon>Euteleostomi</taxon>
        <taxon>Actinopterygii</taxon>
        <taxon>Neopterygii</taxon>
        <taxon>Teleostei</taxon>
        <taxon>Ostariophysi</taxon>
        <taxon>Siluriformes</taxon>
        <taxon>Pangasiidae</taxon>
        <taxon>Pangasianodon</taxon>
    </lineage>
</organism>
<accession>A0ACC5X9R1</accession>
<sequence>MQSTGVNTGKVDRQSEKGGDKRWSDRRNQQGTGEKQQGSEMHNNPSHINYGFQYGEERPPAQAPGQPPPYYPTVPQYANVAPAPINTHYIVTSGLPHTTATSKVSRSRCLCITAAVIFILIILAIAAVLIWYFLYGVCALGRRCGQSSTCVRSSQWCDGRADCPAGEDEAHCFRFFGPNFMLQSFSSEDQKWKVVCSDRWDNNIAKQACQEIGYSRSDYVSYGPVNPGSSAADGYMTLKSDYSNALSSEPVYSSLSDSASCPTNAAVTLKCIDCGRSVAPGTRIVGGQVVTTTGRWPWQVSLQAKGNHLCGGSIITPSWIVTAAHCVQTLSSPSDWKVYAGYLTLRQMSYSIGSSVRQVISHPSFDSDTNDHDIALMKLWTPLQMSSSISPVCLPNSGLDLSTSRTYYVTGWGATMSQGSASNELREAQVSLISRTVCNGLLVYNGQITDNMICAGKLEGGVDSCQGDSGGPLVTSENLLWWLVGDTSWGQGCALRNRPGVYGNVTFFLNWIYTQMKKY</sequence>
<name>A0ACC5X9R1_PANGG</name>
<comment type="caution">
    <text evidence="1">The sequence shown here is derived from an EMBL/GenBank/DDBJ whole genome shotgun (WGS) entry which is preliminary data.</text>
</comment>
<proteinExistence type="predicted"/>